<comment type="caution">
    <text evidence="2">The sequence shown here is derived from an EMBL/GenBank/DDBJ whole genome shotgun (WGS) entry which is preliminary data.</text>
</comment>
<keyword evidence="1" id="KW-0472">Membrane</keyword>
<dbReference type="RefSeq" id="WP_161111072.1">
    <property type="nucleotide sequence ID" value="NZ_WWHY01000001.1"/>
</dbReference>
<feature type="transmembrane region" description="Helical" evidence="1">
    <location>
        <begin position="6"/>
        <end position="26"/>
    </location>
</feature>
<name>A0A7K2ITQ2_9ACTN</name>
<gene>
    <name evidence="2" type="ORF">GTW20_13045</name>
</gene>
<evidence type="ECO:0000256" key="1">
    <source>
        <dbReference type="SAM" id="Phobius"/>
    </source>
</evidence>
<accession>A0A7K2ITQ2</accession>
<dbReference type="Proteomes" id="UP000467124">
    <property type="component" value="Unassembled WGS sequence"/>
</dbReference>
<dbReference type="EMBL" id="WWHY01000001">
    <property type="protein sequence ID" value="MYR33165.1"/>
    <property type="molecule type" value="Genomic_DNA"/>
</dbReference>
<evidence type="ECO:0000313" key="3">
    <source>
        <dbReference type="Proteomes" id="UP000467124"/>
    </source>
</evidence>
<evidence type="ECO:0000313" key="2">
    <source>
        <dbReference type="EMBL" id="MYR33165.1"/>
    </source>
</evidence>
<organism evidence="2 3">
    <name type="scientific">Nocardiopsis alba</name>
    <dbReference type="NCBI Taxonomy" id="53437"/>
    <lineage>
        <taxon>Bacteria</taxon>
        <taxon>Bacillati</taxon>
        <taxon>Actinomycetota</taxon>
        <taxon>Actinomycetes</taxon>
        <taxon>Streptosporangiales</taxon>
        <taxon>Nocardiopsidaceae</taxon>
        <taxon>Nocardiopsis</taxon>
    </lineage>
</organism>
<sequence length="206" mass="22533">METQTVIIVVISVLVVLAGGAAFLLARRFLPARRTARLRERFGAEYDHAVRAHGDLAEAERDLSARLDRRRGFSPRPLSDEERRDHGDTWSVIQQGFVDDPVGAARDARGLVETIMTDLGYPGLPSGTDDDAGFERVARALSVDHPEAVAVLRRAHAAGRPAMDDRERTENLREVLIAYRGLADALLGGLPTTGDASRGERIEEAD</sequence>
<reference evidence="2 3" key="1">
    <citation type="journal article" date="2019" name="Nat. Commun.">
        <title>The antimicrobial potential of Streptomyces from insect microbiomes.</title>
        <authorList>
            <person name="Chevrette M.G."/>
            <person name="Carlson C.M."/>
            <person name="Ortega H.E."/>
            <person name="Thomas C."/>
            <person name="Ananiev G.E."/>
            <person name="Barns K.J."/>
            <person name="Book A.J."/>
            <person name="Cagnazzo J."/>
            <person name="Carlos C."/>
            <person name="Flanigan W."/>
            <person name="Grubbs K.J."/>
            <person name="Horn H.A."/>
            <person name="Hoffmann F.M."/>
            <person name="Klassen J.L."/>
            <person name="Knack J.J."/>
            <person name="Lewin G.R."/>
            <person name="McDonald B.R."/>
            <person name="Muller L."/>
            <person name="Melo W.G.P."/>
            <person name="Pinto-Tomas A.A."/>
            <person name="Schmitz A."/>
            <person name="Wendt-Pienkowski E."/>
            <person name="Wildman S."/>
            <person name="Zhao M."/>
            <person name="Zhang F."/>
            <person name="Bugni T.S."/>
            <person name="Andes D.R."/>
            <person name="Pupo M.T."/>
            <person name="Currie C.R."/>
        </authorList>
    </citation>
    <scope>NUCLEOTIDE SEQUENCE [LARGE SCALE GENOMIC DNA]</scope>
    <source>
        <strain evidence="2 3">SID5840</strain>
    </source>
</reference>
<keyword evidence="1" id="KW-1133">Transmembrane helix</keyword>
<protein>
    <recommendedName>
        <fullName evidence="4">Secreted protein</fullName>
    </recommendedName>
</protein>
<dbReference type="AlphaFoldDB" id="A0A7K2ITQ2"/>
<proteinExistence type="predicted"/>
<evidence type="ECO:0008006" key="4">
    <source>
        <dbReference type="Google" id="ProtNLM"/>
    </source>
</evidence>
<keyword evidence="1" id="KW-0812">Transmembrane</keyword>